<evidence type="ECO:0000313" key="6">
    <source>
        <dbReference type="EMBL" id="SKA05676.1"/>
    </source>
</evidence>
<feature type="signal peptide" evidence="4">
    <location>
        <begin position="1"/>
        <end position="26"/>
    </location>
</feature>
<dbReference type="RefSeq" id="WP_078694830.1">
    <property type="nucleotide sequence ID" value="NZ_FUWX01000028.1"/>
</dbReference>
<dbReference type="InterPro" id="IPR025997">
    <property type="entry name" value="SBP_2_dom"/>
</dbReference>
<name>A0A1T4QPR0_9FUSO</name>
<dbReference type="CDD" id="cd06323">
    <property type="entry name" value="PBP1_ribose_binding"/>
    <property type="match status" value="1"/>
</dbReference>
<dbReference type="FunFam" id="3.40.50.2300:FF:000054">
    <property type="entry name" value="RbsB (Ribose ABC transporter)"/>
    <property type="match status" value="1"/>
</dbReference>
<dbReference type="NCBIfam" id="NF007936">
    <property type="entry name" value="PRK10653.1"/>
    <property type="match status" value="1"/>
</dbReference>
<evidence type="ECO:0000256" key="2">
    <source>
        <dbReference type="ARBA" id="ARBA00007639"/>
    </source>
</evidence>
<protein>
    <submittedName>
        <fullName evidence="6">Ribose transport system substrate-binding protein</fullName>
    </submittedName>
</protein>
<evidence type="ECO:0000313" key="7">
    <source>
        <dbReference type="Proteomes" id="UP000191153"/>
    </source>
</evidence>
<keyword evidence="3 4" id="KW-0732">Signal</keyword>
<evidence type="ECO:0000256" key="4">
    <source>
        <dbReference type="SAM" id="SignalP"/>
    </source>
</evidence>
<reference evidence="6 7" key="1">
    <citation type="submission" date="2017-02" db="EMBL/GenBank/DDBJ databases">
        <authorList>
            <person name="Peterson S.W."/>
        </authorList>
    </citation>
    <scope>NUCLEOTIDE SEQUENCE [LARGE SCALE GENOMIC DNA]</scope>
    <source>
        <strain evidence="6 7">ATCC 700028</strain>
    </source>
</reference>
<feature type="domain" description="Periplasmic binding protein" evidence="5">
    <location>
        <begin position="30"/>
        <end position="280"/>
    </location>
</feature>
<dbReference type="Proteomes" id="UP000191153">
    <property type="component" value="Unassembled WGS sequence"/>
</dbReference>
<dbReference type="STRING" id="180163.SAMN02745174_02406"/>
<sequence length="295" mass="31258">MNFKFKSLTIGLGILGMLSFGSTTFAKEKIGFVISTQDNPFFVNLKDGAVKESQKLGYDLIVLDSQNDPSKELSNVEDLLVRGVDVLLINPTDSDAVISSVRAANRAHVPVVTLDRGANGGKVVSHVASDNIAGGKLAGEFLFNKLNGKGNIIELEGIPGTTAARDRGQGFNEAIKGNLNIVANQAADFDRTKGLNVTENLLQAYPDVQAIFAQNDEMALGASKAVEAAGKNNILIVGFDATEDAITAVKNGTMTATIAQNPEKIGSEGIDVANKIIKKETVDTYIPVPLKIITK</sequence>
<evidence type="ECO:0000256" key="3">
    <source>
        <dbReference type="ARBA" id="ARBA00022729"/>
    </source>
</evidence>
<dbReference type="AlphaFoldDB" id="A0A1T4QPR0"/>
<dbReference type="Gene3D" id="3.40.50.2300">
    <property type="match status" value="2"/>
</dbReference>
<comment type="subcellular location">
    <subcellularLocation>
        <location evidence="1">Cell envelope</location>
    </subcellularLocation>
</comment>
<comment type="similarity">
    <text evidence="2">Belongs to the bacterial solute-binding protein 2 family.</text>
</comment>
<feature type="chain" id="PRO_5013205039" evidence="4">
    <location>
        <begin position="27"/>
        <end position="295"/>
    </location>
</feature>
<dbReference type="PANTHER" id="PTHR46847">
    <property type="entry name" value="D-ALLOSE-BINDING PERIPLASMIC PROTEIN-RELATED"/>
    <property type="match status" value="1"/>
</dbReference>
<proteinExistence type="inferred from homology"/>
<dbReference type="Pfam" id="PF13407">
    <property type="entry name" value="Peripla_BP_4"/>
    <property type="match status" value="1"/>
</dbReference>
<keyword evidence="7" id="KW-1185">Reference proteome</keyword>
<evidence type="ECO:0000256" key="1">
    <source>
        <dbReference type="ARBA" id="ARBA00004196"/>
    </source>
</evidence>
<organism evidence="6 7">
    <name type="scientific">Cetobacterium ceti</name>
    <dbReference type="NCBI Taxonomy" id="180163"/>
    <lineage>
        <taxon>Bacteria</taxon>
        <taxon>Fusobacteriati</taxon>
        <taxon>Fusobacteriota</taxon>
        <taxon>Fusobacteriia</taxon>
        <taxon>Fusobacteriales</taxon>
        <taxon>Fusobacteriaceae</taxon>
        <taxon>Cetobacterium</taxon>
    </lineage>
</organism>
<dbReference type="GO" id="GO:0030313">
    <property type="term" value="C:cell envelope"/>
    <property type="evidence" value="ECO:0007669"/>
    <property type="project" value="UniProtKB-SubCell"/>
</dbReference>
<accession>A0A1T4QPR0</accession>
<evidence type="ECO:0000259" key="5">
    <source>
        <dbReference type="Pfam" id="PF13407"/>
    </source>
</evidence>
<dbReference type="GO" id="GO:0030246">
    <property type="term" value="F:carbohydrate binding"/>
    <property type="evidence" value="ECO:0007669"/>
    <property type="project" value="UniProtKB-ARBA"/>
</dbReference>
<dbReference type="EMBL" id="FUWX01000028">
    <property type="protein sequence ID" value="SKA05676.1"/>
    <property type="molecule type" value="Genomic_DNA"/>
</dbReference>
<dbReference type="SUPFAM" id="SSF53822">
    <property type="entry name" value="Periplasmic binding protein-like I"/>
    <property type="match status" value="1"/>
</dbReference>
<gene>
    <name evidence="6" type="ORF">SAMN02745174_02406</name>
</gene>
<dbReference type="PANTHER" id="PTHR46847:SF1">
    <property type="entry name" value="D-ALLOSE-BINDING PERIPLASMIC PROTEIN-RELATED"/>
    <property type="match status" value="1"/>
</dbReference>
<dbReference type="InterPro" id="IPR028082">
    <property type="entry name" value="Peripla_BP_I"/>
</dbReference>